<dbReference type="GO" id="GO:0070402">
    <property type="term" value="F:NADPH binding"/>
    <property type="evidence" value="ECO:0007669"/>
    <property type="project" value="TreeGrafter"/>
</dbReference>
<dbReference type="CDD" id="cd05276">
    <property type="entry name" value="p53_inducible_oxidoreductase"/>
    <property type="match status" value="1"/>
</dbReference>
<dbReference type="Pfam" id="PF00107">
    <property type="entry name" value="ADH_zinc_N"/>
    <property type="match status" value="1"/>
</dbReference>
<dbReference type="InterPro" id="IPR036291">
    <property type="entry name" value="NAD(P)-bd_dom_sf"/>
</dbReference>
<evidence type="ECO:0000256" key="2">
    <source>
        <dbReference type="ARBA" id="ARBA00023002"/>
    </source>
</evidence>
<reference evidence="4 5" key="1">
    <citation type="submission" date="2019-03" db="EMBL/GenBank/DDBJ databases">
        <title>Genomic Encyclopedia of Type Strains, Phase IV (KMG-IV): sequencing the most valuable type-strain genomes for metagenomic binning, comparative biology and taxonomic classification.</title>
        <authorList>
            <person name="Goeker M."/>
        </authorList>
    </citation>
    <scope>NUCLEOTIDE SEQUENCE [LARGE SCALE GENOMIC DNA]</scope>
    <source>
        <strain evidence="4 5">DSM 46770</strain>
    </source>
</reference>
<dbReference type="Pfam" id="PF08240">
    <property type="entry name" value="ADH_N"/>
    <property type="match status" value="1"/>
</dbReference>
<proteinExistence type="predicted"/>
<accession>A0A4R6V583</accession>
<dbReference type="GO" id="GO:0016651">
    <property type="term" value="F:oxidoreductase activity, acting on NAD(P)H"/>
    <property type="evidence" value="ECO:0007669"/>
    <property type="project" value="TreeGrafter"/>
</dbReference>
<feature type="domain" description="Enoyl reductase (ER)" evidence="3">
    <location>
        <begin position="52"/>
        <end position="367"/>
    </location>
</feature>
<dbReference type="NCBIfam" id="TIGR02824">
    <property type="entry name" value="quinone_pig3"/>
    <property type="match status" value="1"/>
</dbReference>
<dbReference type="InterPro" id="IPR011032">
    <property type="entry name" value="GroES-like_sf"/>
</dbReference>
<keyword evidence="1" id="KW-0521">NADP</keyword>
<dbReference type="Gene3D" id="3.90.180.10">
    <property type="entry name" value="Medium-chain alcohol dehydrogenases, catalytic domain"/>
    <property type="match status" value="1"/>
</dbReference>
<protein>
    <submittedName>
        <fullName evidence="4">Putative PIG3 family NAD(P)H quinone oxidoreductase</fullName>
    </submittedName>
</protein>
<keyword evidence="5" id="KW-1185">Reference proteome</keyword>
<dbReference type="InterPro" id="IPR013149">
    <property type="entry name" value="ADH-like_C"/>
</dbReference>
<dbReference type="SUPFAM" id="SSF51735">
    <property type="entry name" value="NAD(P)-binding Rossmann-fold domains"/>
    <property type="match status" value="1"/>
</dbReference>
<dbReference type="PANTHER" id="PTHR48106:SF8">
    <property type="entry name" value="OS02G0805600 PROTEIN"/>
    <property type="match status" value="1"/>
</dbReference>
<dbReference type="PANTHER" id="PTHR48106">
    <property type="entry name" value="QUINONE OXIDOREDUCTASE PIG3-RELATED"/>
    <property type="match status" value="1"/>
</dbReference>
<sequence>MAAWGLSAVFAVRPGDRSAGGLGRRHRPAGRILLPAVGSVISMRAIAISEPGGPDVLTWREVPDPEPGPGEVLVEVAATAVNRADVNQRQGSYPPPPGASEYPGLECSGRVAALGPGTDGSGWRVGDEVCALLAGGGYAERVAVPVGQLLPVPAGVGLVEAAALPETACTVWSNVFMTAALGPGESLLVHGGGSGIGTFAIQLARARGARVLTTAGSPEKLARCLELGAVAAVNHRTEDFAARVREETGGAGVDVVLDIMGGSYLDANLRSLAVGGRLVVIGLMGGRRAELDLGRMLVRRLSVHATTLRSRPLAEKAEIVSQVAGQVWPLVGKGTVRPVVDRVLPLRDAAEAHRIMESGGHVGKILLSTG</sequence>
<gene>
    <name evidence="4" type="ORF">EV190_101803</name>
</gene>
<dbReference type="InterPro" id="IPR014189">
    <property type="entry name" value="Quinone_OxRdtase_PIG3"/>
</dbReference>
<dbReference type="SUPFAM" id="SSF50129">
    <property type="entry name" value="GroES-like"/>
    <property type="match status" value="1"/>
</dbReference>
<evidence type="ECO:0000259" key="3">
    <source>
        <dbReference type="SMART" id="SM00829"/>
    </source>
</evidence>
<dbReference type="InterPro" id="IPR020843">
    <property type="entry name" value="ER"/>
</dbReference>
<comment type="caution">
    <text evidence="4">The sequence shown here is derived from an EMBL/GenBank/DDBJ whole genome shotgun (WGS) entry which is preliminary data.</text>
</comment>
<keyword evidence="2" id="KW-0560">Oxidoreductase</keyword>
<evidence type="ECO:0000313" key="5">
    <source>
        <dbReference type="Proteomes" id="UP000295281"/>
    </source>
</evidence>
<dbReference type="AlphaFoldDB" id="A0A4R6V583"/>
<evidence type="ECO:0000256" key="1">
    <source>
        <dbReference type="ARBA" id="ARBA00022857"/>
    </source>
</evidence>
<name>A0A4R6V583_9ACTN</name>
<organism evidence="4 5">
    <name type="scientific">Actinorugispora endophytica</name>
    <dbReference type="NCBI Taxonomy" id="1605990"/>
    <lineage>
        <taxon>Bacteria</taxon>
        <taxon>Bacillati</taxon>
        <taxon>Actinomycetota</taxon>
        <taxon>Actinomycetes</taxon>
        <taxon>Streptosporangiales</taxon>
        <taxon>Nocardiopsidaceae</taxon>
        <taxon>Actinorugispora</taxon>
    </lineage>
</organism>
<dbReference type="Gene3D" id="3.40.50.720">
    <property type="entry name" value="NAD(P)-binding Rossmann-like Domain"/>
    <property type="match status" value="1"/>
</dbReference>
<dbReference type="Proteomes" id="UP000295281">
    <property type="component" value="Unassembled WGS sequence"/>
</dbReference>
<evidence type="ECO:0000313" key="4">
    <source>
        <dbReference type="EMBL" id="TDQ55474.1"/>
    </source>
</evidence>
<dbReference type="InterPro" id="IPR013154">
    <property type="entry name" value="ADH-like_N"/>
</dbReference>
<dbReference type="SMART" id="SM00829">
    <property type="entry name" value="PKS_ER"/>
    <property type="match status" value="1"/>
</dbReference>
<dbReference type="EMBL" id="SNYN01000001">
    <property type="protein sequence ID" value="TDQ55474.1"/>
    <property type="molecule type" value="Genomic_DNA"/>
</dbReference>